<name>F0NNU2_SACI0</name>
<dbReference type="AlphaFoldDB" id="F0NNU2"/>
<dbReference type="RefSeq" id="WP_014512293.1">
    <property type="nucleotide sequence ID" value="NC_017275.1"/>
</dbReference>
<dbReference type="KEGG" id="sih:SiH_0773"/>
<protein>
    <submittedName>
        <fullName evidence="1">Uncharacterized protein</fullName>
    </submittedName>
</protein>
<keyword evidence="2" id="KW-1185">Reference proteome</keyword>
<organism evidence="1 2">
    <name type="scientific">Saccharolobus islandicus (strain HVE10/4)</name>
    <name type="common">Sulfolobus islandicus</name>
    <dbReference type="NCBI Taxonomy" id="930943"/>
    <lineage>
        <taxon>Archaea</taxon>
        <taxon>Thermoproteota</taxon>
        <taxon>Thermoprotei</taxon>
        <taxon>Sulfolobales</taxon>
        <taxon>Sulfolobaceae</taxon>
        <taxon>Saccharolobus</taxon>
    </lineage>
</organism>
<dbReference type="HOGENOM" id="CLU_1840672_0_0_2"/>
<dbReference type="Proteomes" id="UP000006395">
    <property type="component" value="Chromosome"/>
</dbReference>
<evidence type="ECO:0000313" key="2">
    <source>
        <dbReference type="Proteomes" id="UP000006395"/>
    </source>
</evidence>
<sequence>MPLYLETLIYKFYKNWEEHQKRHYRGREAEEYVIRILRQNGYNAGKIRVICKSKEMEIDCAIPPNNNFKVVIMIREGVFRDLVNYPALTDRASPPHDGDFLLLRATSIPLHPQRRFHRTEPFCNAPCGRGVTEGCSPQA</sequence>
<proteinExistence type="predicted"/>
<dbReference type="GeneID" id="59388361"/>
<gene>
    <name evidence="1" type="ordered locus">SiH_0773</name>
</gene>
<reference evidence="1 2" key="1">
    <citation type="journal article" date="2011" name="J. Bacteriol.">
        <title>Genome analyses of icelandic strains of Sulfolobus islandicus, model organisms for genetic and virus-host interaction studies.</title>
        <authorList>
            <person name="Guo L."/>
            <person name="Brugger K."/>
            <person name="Liu C."/>
            <person name="Shah S.A."/>
            <person name="Zheng H."/>
            <person name="Zhu Y."/>
            <person name="Wang S."/>
            <person name="Lillestol R.K."/>
            <person name="Chen L."/>
            <person name="Frank J."/>
            <person name="Prangishvili D."/>
            <person name="Paulin L."/>
            <person name="She Q."/>
            <person name="Huang L."/>
            <person name="Garrett R.A."/>
        </authorList>
    </citation>
    <scope>NUCLEOTIDE SEQUENCE [LARGE SCALE GENOMIC DNA]</scope>
    <source>
        <strain evidence="1 2">HVE10/4</strain>
    </source>
</reference>
<evidence type="ECO:0000313" key="1">
    <source>
        <dbReference type="EMBL" id="ADX82128.1"/>
    </source>
</evidence>
<accession>F0NNU2</accession>
<dbReference type="EMBL" id="CP002426">
    <property type="protein sequence ID" value="ADX82128.1"/>
    <property type="molecule type" value="Genomic_DNA"/>
</dbReference>